<evidence type="ECO:0000313" key="1">
    <source>
        <dbReference type="Proteomes" id="UP000887579"/>
    </source>
</evidence>
<proteinExistence type="predicted"/>
<sequence length="186" mass="21833">MTEDIPQCHAQCPDQVLLGEDQHPHNMDNSIFFATNESYVYEYFEESTSENIESQSSPSHPVILYKLIDCFVDEVRGEIKAEKDIQPQNSSSPPEFKCENSFFETENHGKKFSLFGMTYEELNDRKREQNKSAARRYRAKKQKEFETNKSEISRLEKRNGELRDMEKFLGEQIAYYKETMISKVNS</sequence>
<organism evidence="1 2">
    <name type="scientific">Panagrolaimus sp. ES5</name>
    <dbReference type="NCBI Taxonomy" id="591445"/>
    <lineage>
        <taxon>Eukaryota</taxon>
        <taxon>Metazoa</taxon>
        <taxon>Ecdysozoa</taxon>
        <taxon>Nematoda</taxon>
        <taxon>Chromadorea</taxon>
        <taxon>Rhabditida</taxon>
        <taxon>Tylenchina</taxon>
        <taxon>Panagrolaimomorpha</taxon>
        <taxon>Panagrolaimoidea</taxon>
        <taxon>Panagrolaimidae</taxon>
        <taxon>Panagrolaimus</taxon>
    </lineage>
</organism>
<protein>
    <submittedName>
        <fullName evidence="2">BZIP domain-containing protein</fullName>
    </submittedName>
</protein>
<accession>A0AC34G2W2</accession>
<name>A0AC34G2W2_9BILA</name>
<reference evidence="2" key="1">
    <citation type="submission" date="2022-11" db="UniProtKB">
        <authorList>
            <consortium name="WormBaseParasite"/>
        </authorList>
    </citation>
    <scope>IDENTIFICATION</scope>
</reference>
<evidence type="ECO:0000313" key="2">
    <source>
        <dbReference type="WBParaSite" id="ES5_v2.g23524.t1"/>
    </source>
</evidence>
<dbReference type="Proteomes" id="UP000887579">
    <property type="component" value="Unplaced"/>
</dbReference>
<dbReference type="WBParaSite" id="ES5_v2.g23524.t1">
    <property type="protein sequence ID" value="ES5_v2.g23524.t1"/>
    <property type="gene ID" value="ES5_v2.g23524"/>
</dbReference>